<dbReference type="GO" id="GO:0005524">
    <property type="term" value="F:ATP binding"/>
    <property type="evidence" value="ECO:0007669"/>
    <property type="project" value="UniProtKB-KW"/>
</dbReference>
<dbReference type="CDD" id="cd03219">
    <property type="entry name" value="ABC_Mj1267_LivG_branched"/>
    <property type="match status" value="1"/>
</dbReference>
<dbReference type="RefSeq" id="WP_344903392.1">
    <property type="nucleotide sequence ID" value="NZ_BAAAWD010000019.1"/>
</dbReference>
<dbReference type="SUPFAM" id="SSF52540">
    <property type="entry name" value="P-loop containing nucleoside triphosphate hydrolases"/>
    <property type="match status" value="1"/>
</dbReference>
<dbReference type="Gene3D" id="3.40.50.300">
    <property type="entry name" value="P-loop containing nucleotide triphosphate hydrolases"/>
    <property type="match status" value="1"/>
</dbReference>
<dbReference type="PROSITE" id="PS50893">
    <property type="entry name" value="ABC_TRANSPORTER_2"/>
    <property type="match status" value="1"/>
</dbReference>
<feature type="region of interest" description="Disordered" evidence="4">
    <location>
        <begin position="249"/>
        <end position="315"/>
    </location>
</feature>
<name>A0ABP6L2L7_9ACTN</name>
<evidence type="ECO:0000256" key="1">
    <source>
        <dbReference type="ARBA" id="ARBA00022448"/>
    </source>
</evidence>
<dbReference type="InterPro" id="IPR003593">
    <property type="entry name" value="AAA+_ATPase"/>
</dbReference>
<evidence type="ECO:0000256" key="2">
    <source>
        <dbReference type="ARBA" id="ARBA00022741"/>
    </source>
</evidence>
<dbReference type="SMART" id="SM00382">
    <property type="entry name" value="AAA"/>
    <property type="match status" value="1"/>
</dbReference>
<dbReference type="InterPro" id="IPR027417">
    <property type="entry name" value="P-loop_NTPase"/>
</dbReference>
<dbReference type="Proteomes" id="UP001499930">
    <property type="component" value="Unassembled WGS sequence"/>
</dbReference>
<dbReference type="InterPro" id="IPR003439">
    <property type="entry name" value="ABC_transporter-like_ATP-bd"/>
</dbReference>
<dbReference type="InterPro" id="IPR051120">
    <property type="entry name" value="ABC_AA/LPS_Transport"/>
</dbReference>
<evidence type="ECO:0000259" key="5">
    <source>
        <dbReference type="PROSITE" id="PS50893"/>
    </source>
</evidence>
<dbReference type="EMBL" id="BAAAWD010000019">
    <property type="protein sequence ID" value="GAA3030764.1"/>
    <property type="molecule type" value="Genomic_DNA"/>
</dbReference>
<feature type="domain" description="ABC transporter" evidence="5">
    <location>
        <begin position="4"/>
        <end position="251"/>
    </location>
</feature>
<sequence>MSLLSVTDLRLTFGGVTAIDGLSFSVDEAEIVSVIGPNGAGKTSAFNCVTGFYRPTAGRITLRGKDLPGLRPSAVAALGVARTFQNLRLFGELSVLDNVRAGSHLWLRQSVFDALLHTPRYRRSERECTEQAHHWLDFVGLRGDRYGQARNLPYGEQRRTEIARALARKPDLLLLDEPAAGLNHGEKAEMLDLIRRIQALGVAIVLIEHDMGLVMEVSERVVVLNFGREIADGRPEDVRRNPAVIEAYLGGDITAGERDTPQDDPSGTTPGTDAAHTRAPDAGGADGDDPAGGSGDGAGNRTPARDRTAGSDADA</sequence>
<organism evidence="6 7">
    <name type="scientific">Streptosporangium longisporum</name>
    <dbReference type="NCBI Taxonomy" id="46187"/>
    <lineage>
        <taxon>Bacteria</taxon>
        <taxon>Bacillati</taxon>
        <taxon>Actinomycetota</taxon>
        <taxon>Actinomycetes</taxon>
        <taxon>Streptosporangiales</taxon>
        <taxon>Streptosporangiaceae</taxon>
        <taxon>Streptosporangium</taxon>
    </lineage>
</organism>
<accession>A0ABP6L2L7</accession>
<reference evidence="7" key="1">
    <citation type="journal article" date="2019" name="Int. J. Syst. Evol. Microbiol.">
        <title>The Global Catalogue of Microorganisms (GCM) 10K type strain sequencing project: providing services to taxonomists for standard genome sequencing and annotation.</title>
        <authorList>
            <consortium name="The Broad Institute Genomics Platform"/>
            <consortium name="The Broad Institute Genome Sequencing Center for Infectious Disease"/>
            <person name="Wu L."/>
            <person name="Ma J."/>
        </authorList>
    </citation>
    <scope>NUCLEOTIDE SEQUENCE [LARGE SCALE GENOMIC DNA]</scope>
    <source>
        <strain evidence="7">JCM 3106</strain>
    </source>
</reference>
<keyword evidence="7" id="KW-1185">Reference proteome</keyword>
<evidence type="ECO:0000313" key="7">
    <source>
        <dbReference type="Proteomes" id="UP001499930"/>
    </source>
</evidence>
<gene>
    <name evidence="6" type="ORF">GCM10017559_67040</name>
</gene>
<dbReference type="PANTHER" id="PTHR45772">
    <property type="entry name" value="CONSERVED COMPONENT OF ABC TRANSPORTER FOR NATURAL AMINO ACIDS-RELATED"/>
    <property type="match status" value="1"/>
</dbReference>
<keyword evidence="1" id="KW-0813">Transport</keyword>
<keyword evidence="3 6" id="KW-0067">ATP-binding</keyword>
<evidence type="ECO:0000256" key="3">
    <source>
        <dbReference type="ARBA" id="ARBA00022840"/>
    </source>
</evidence>
<keyword evidence="2" id="KW-0547">Nucleotide-binding</keyword>
<evidence type="ECO:0000256" key="4">
    <source>
        <dbReference type="SAM" id="MobiDB-lite"/>
    </source>
</evidence>
<dbReference type="InterPro" id="IPR032823">
    <property type="entry name" value="BCA_ABC_TP_C"/>
</dbReference>
<dbReference type="PANTHER" id="PTHR45772:SF7">
    <property type="entry name" value="AMINO ACID ABC TRANSPORTER ATP-BINDING PROTEIN"/>
    <property type="match status" value="1"/>
</dbReference>
<dbReference type="Pfam" id="PF00005">
    <property type="entry name" value="ABC_tran"/>
    <property type="match status" value="1"/>
</dbReference>
<protein>
    <submittedName>
        <fullName evidence="6">ABC transporter ATP-binding protein</fullName>
    </submittedName>
</protein>
<proteinExistence type="predicted"/>
<comment type="caution">
    <text evidence="6">The sequence shown here is derived from an EMBL/GenBank/DDBJ whole genome shotgun (WGS) entry which is preliminary data.</text>
</comment>
<dbReference type="Pfam" id="PF12399">
    <property type="entry name" value="BCA_ABC_TP_C"/>
    <property type="match status" value="1"/>
</dbReference>
<evidence type="ECO:0000313" key="6">
    <source>
        <dbReference type="EMBL" id="GAA3030764.1"/>
    </source>
</evidence>